<dbReference type="AlphaFoldDB" id="A0A9W6QC01"/>
<proteinExistence type="predicted"/>
<dbReference type="Proteomes" id="UP001165041">
    <property type="component" value="Unassembled WGS sequence"/>
</dbReference>
<sequence length="90" mass="9997">MRNLLECNSRRTTTLPPRHLSALAAARIRATTRHDRCAAEPSAGLEQLPEGGFLARLECGAHPGREVRWEEAVDADKLTQWVAAAEHAWQ</sequence>
<dbReference type="EMBL" id="BSSA01000025">
    <property type="protein sequence ID" value="GLW73409.1"/>
    <property type="molecule type" value="Genomic_DNA"/>
</dbReference>
<gene>
    <name evidence="1" type="ORF">Kpho02_57080</name>
</gene>
<evidence type="ECO:0000313" key="1">
    <source>
        <dbReference type="EMBL" id="GLW73409.1"/>
    </source>
</evidence>
<accession>A0A9W6QC01</accession>
<organism evidence="1 2">
    <name type="scientific">Kitasatospora phosalacinea</name>
    <dbReference type="NCBI Taxonomy" id="2065"/>
    <lineage>
        <taxon>Bacteria</taxon>
        <taxon>Bacillati</taxon>
        <taxon>Actinomycetota</taxon>
        <taxon>Actinomycetes</taxon>
        <taxon>Kitasatosporales</taxon>
        <taxon>Streptomycetaceae</taxon>
        <taxon>Kitasatospora</taxon>
    </lineage>
</organism>
<reference evidence="1" key="1">
    <citation type="submission" date="2023-02" db="EMBL/GenBank/DDBJ databases">
        <title>Kitasatospora phosalacinea NBRC 14627.</title>
        <authorList>
            <person name="Ichikawa N."/>
            <person name="Sato H."/>
            <person name="Tonouchi N."/>
        </authorList>
    </citation>
    <scope>NUCLEOTIDE SEQUENCE</scope>
    <source>
        <strain evidence="1">NBRC 14627</strain>
    </source>
</reference>
<comment type="caution">
    <text evidence="1">The sequence shown here is derived from an EMBL/GenBank/DDBJ whole genome shotgun (WGS) entry which is preliminary data.</text>
</comment>
<dbReference type="RefSeq" id="WP_285739056.1">
    <property type="nucleotide sequence ID" value="NZ_BSSA01000025.1"/>
</dbReference>
<evidence type="ECO:0000313" key="2">
    <source>
        <dbReference type="Proteomes" id="UP001165041"/>
    </source>
</evidence>
<protein>
    <submittedName>
        <fullName evidence="1">Uncharacterized protein</fullName>
    </submittedName>
</protein>
<name>A0A9W6QC01_9ACTN</name>